<comment type="caution">
    <text evidence="9">The sequence shown here is derived from an EMBL/GenBank/DDBJ whole genome shotgun (WGS) entry which is preliminary data.</text>
</comment>
<keyword evidence="10" id="KW-1185">Reference proteome</keyword>
<evidence type="ECO:0000259" key="8">
    <source>
        <dbReference type="Pfam" id="PF09335"/>
    </source>
</evidence>
<dbReference type="PANTHER" id="PTHR42709">
    <property type="entry name" value="ALKALINE PHOSPHATASE LIKE PROTEIN"/>
    <property type="match status" value="1"/>
</dbReference>
<accession>A0ABS5BNC2</accession>
<dbReference type="PANTHER" id="PTHR42709:SF6">
    <property type="entry name" value="UNDECAPRENYL PHOSPHATE TRANSPORTER A"/>
    <property type="match status" value="1"/>
</dbReference>
<feature type="compositionally biased region" description="Polar residues" evidence="6">
    <location>
        <begin position="262"/>
        <end position="273"/>
    </location>
</feature>
<proteinExistence type="predicted"/>
<feature type="compositionally biased region" description="Low complexity" evidence="6">
    <location>
        <begin position="242"/>
        <end position="252"/>
    </location>
</feature>
<protein>
    <submittedName>
        <fullName evidence="9">DedA family protein</fullName>
    </submittedName>
</protein>
<dbReference type="InterPro" id="IPR032816">
    <property type="entry name" value="VTT_dom"/>
</dbReference>
<feature type="transmembrane region" description="Helical" evidence="7">
    <location>
        <begin position="140"/>
        <end position="162"/>
    </location>
</feature>
<dbReference type="RefSeq" id="WP_210653320.1">
    <property type="nucleotide sequence ID" value="NZ_JAGKQQ010000001.1"/>
</dbReference>
<sequence length="284" mass="30764">MLEHFGDYGYLGVFVALIASATVVPLPEELPVITAGILVGHEGTSLRWYIMLPVLMAGVVIGDGALYGIGRFWGRRLLHIGWVQRKIITPEKREQIEKNFHDRGIMILLGARMLPGIRGPIFMMAGVLRVPLGRFLLADAIYAIPLVNIIFWLSYFLTDQVLLIFNKINEYKPLVIVAILSGIAGAMIQKYVFGRHVSTGEPPHVPTIIAKPAVAMGHVVGQAVEMAVDTVTGRHHDKPHEGAPAAPDGAADQEFGIRVQEPSANGNAAGNQVSEKKADEKAGG</sequence>
<dbReference type="EMBL" id="JAGKQQ010000001">
    <property type="protein sequence ID" value="MBP3955229.1"/>
    <property type="molecule type" value="Genomic_DNA"/>
</dbReference>
<comment type="subcellular location">
    <subcellularLocation>
        <location evidence="1">Cell membrane</location>
        <topology evidence="1">Multi-pass membrane protein</topology>
    </subcellularLocation>
</comment>
<keyword evidence="5 7" id="KW-0472">Membrane</keyword>
<evidence type="ECO:0000256" key="5">
    <source>
        <dbReference type="ARBA" id="ARBA00023136"/>
    </source>
</evidence>
<gene>
    <name evidence="9" type="ORF">J8F10_08035</name>
</gene>
<evidence type="ECO:0000256" key="3">
    <source>
        <dbReference type="ARBA" id="ARBA00022692"/>
    </source>
</evidence>
<dbReference type="Pfam" id="PF09335">
    <property type="entry name" value="VTT_dom"/>
    <property type="match status" value="1"/>
</dbReference>
<organism evidence="9 10">
    <name type="scientific">Gemmata palustris</name>
    <dbReference type="NCBI Taxonomy" id="2822762"/>
    <lineage>
        <taxon>Bacteria</taxon>
        <taxon>Pseudomonadati</taxon>
        <taxon>Planctomycetota</taxon>
        <taxon>Planctomycetia</taxon>
        <taxon>Gemmatales</taxon>
        <taxon>Gemmataceae</taxon>
        <taxon>Gemmata</taxon>
    </lineage>
</organism>
<evidence type="ECO:0000313" key="10">
    <source>
        <dbReference type="Proteomes" id="UP000676565"/>
    </source>
</evidence>
<keyword evidence="2" id="KW-1003">Cell membrane</keyword>
<keyword evidence="3 7" id="KW-0812">Transmembrane</keyword>
<reference evidence="9 10" key="1">
    <citation type="submission" date="2021-04" db="EMBL/GenBank/DDBJ databases">
        <authorList>
            <person name="Ivanova A."/>
        </authorList>
    </citation>
    <scope>NUCLEOTIDE SEQUENCE [LARGE SCALE GENOMIC DNA]</scope>
    <source>
        <strain evidence="9 10">G18</strain>
    </source>
</reference>
<feature type="compositionally biased region" description="Basic and acidic residues" evidence="6">
    <location>
        <begin position="232"/>
        <end position="241"/>
    </location>
</feature>
<dbReference type="Proteomes" id="UP000676565">
    <property type="component" value="Unassembled WGS sequence"/>
</dbReference>
<evidence type="ECO:0000256" key="7">
    <source>
        <dbReference type="SAM" id="Phobius"/>
    </source>
</evidence>
<feature type="domain" description="VTT" evidence="8">
    <location>
        <begin position="27"/>
        <end position="147"/>
    </location>
</feature>
<evidence type="ECO:0000256" key="1">
    <source>
        <dbReference type="ARBA" id="ARBA00004651"/>
    </source>
</evidence>
<feature type="transmembrane region" description="Helical" evidence="7">
    <location>
        <begin position="105"/>
        <end position="128"/>
    </location>
</feature>
<feature type="compositionally biased region" description="Basic and acidic residues" evidence="6">
    <location>
        <begin position="274"/>
        <end position="284"/>
    </location>
</feature>
<name>A0ABS5BNC2_9BACT</name>
<evidence type="ECO:0000313" key="9">
    <source>
        <dbReference type="EMBL" id="MBP3955229.1"/>
    </source>
</evidence>
<feature type="transmembrane region" description="Helical" evidence="7">
    <location>
        <begin position="7"/>
        <end position="26"/>
    </location>
</feature>
<feature type="region of interest" description="Disordered" evidence="6">
    <location>
        <begin position="232"/>
        <end position="284"/>
    </location>
</feature>
<evidence type="ECO:0000256" key="4">
    <source>
        <dbReference type="ARBA" id="ARBA00022989"/>
    </source>
</evidence>
<evidence type="ECO:0000256" key="6">
    <source>
        <dbReference type="SAM" id="MobiDB-lite"/>
    </source>
</evidence>
<evidence type="ECO:0000256" key="2">
    <source>
        <dbReference type="ARBA" id="ARBA00022475"/>
    </source>
</evidence>
<keyword evidence="4 7" id="KW-1133">Transmembrane helix</keyword>
<dbReference type="InterPro" id="IPR051311">
    <property type="entry name" value="DedA_domain"/>
</dbReference>
<feature type="transmembrane region" description="Helical" evidence="7">
    <location>
        <begin position="46"/>
        <end position="69"/>
    </location>
</feature>